<reference evidence="7 12" key="3">
    <citation type="submission" date="2021-01" db="EMBL/GenBank/DDBJ databases">
        <title>FDA dAtabase for Regulatory Grade micrObial Sequences (FDA-ARGOS): Supporting development and validation of Infectious Disease Dx tests.</title>
        <authorList>
            <person name="Sproer C."/>
            <person name="Gronow S."/>
            <person name="Severitt S."/>
            <person name="Schroder I."/>
            <person name="Tallon L."/>
            <person name="Sadzewicz L."/>
            <person name="Zhao X."/>
            <person name="Boylan J."/>
            <person name="Ott S."/>
            <person name="Bowen H."/>
            <person name="Vavikolanu K."/>
            <person name="Mehta A."/>
            <person name="Aluvathingal J."/>
            <person name="Nadendla S."/>
            <person name="Lowell S."/>
            <person name="Myers T."/>
            <person name="Yan Y."/>
            <person name="Sichtig H."/>
        </authorList>
    </citation>
    <scope>NUCLEOTIDE SEQUENCE [LARGE SCALE GENOMIC DNA]</scope>
    <source>
        <strain evidence="7 12">FDAARGOS_1141</strain>
    </source>
</reference>
<accession>A0A2X2J715</accession>
<dbReference type="GO" id="GO:0000967">
    <property type="term" value="P:rRNA 5'-end processing"/>
    <property type="evidence" value="ECO:0007669"/>
    <property type="project" value="UniProtKB-UniRule"/>
</dbReference>
<dbReference type="InterPro" id="IPR005227">
    <property type="entry name" value="YqgF"/>
</dbReference>
<dbReference type="AlphaFoldDB" id="A0A2X2J715"/>
<dbReference type="SUPFAM" id="SSF53098">
    <property type="entry name" value="Ribonuclease H-like"/>
    <property type="match status" value="1"/>
</dbReference>
<dbReference type="GeneID" id="97182929"/>
<dbReference type="GO" id="GO:0004518">
    <property type="term" value="F:nuclease activity"/>
    <property type="evidence" value="ECO:0007669"/>
    <property type="project" value="UniProtKB-KW"/>
</dbReference>
<dbReference type="Proteomes" id="UP000595498">
    <property type="component" value="Chromosome"/>
</dbReference>
<keyword evidence="2 5" id="KW-0690">Ribosome biogenesis</keyword>
<evidence type="ECO:0000313" key="7">
    <source>
        <dbReference type="EMBL" id="QQT53530.1"/>
    </source>
</evidence>
<dbReference type="EMBL" id="CP068224">
    <property type="protein sequence ID" value="QQT53530.1"/>
    <property type="molecule type" value="Genomic_DNA"/>
</dbReference>
<dbReference type="InterPro" id="IPR037027">
    <property type="entry name" value="YqgF/RNaseH-like_dom_sf"/>
</dbReference>
<dbReference type="RefSeq" id="WP_070561409.1">
    <property type="nucleotide sequence ID" value="NZ_CP068086.1"/>
</dbReference>
<dbReference type="GO" id="GO:0005829">
    <property type="term" value="C:cytosol"/>
    <property type="evidence" value="ECO:0007669"/>
    <property type="project" value="TreeGrafter"/>
</dbReference>
<accession>A0A654API0</accession>
<evidence type="ECO:0000256" key="1">
    <source>
        <dbReference type="ARBA" id="ARBA00022490"/>
    </source>
</evidence>
<proteinExistence type="inferred from homology"/>
<organism evidence="8 10">
    <name type="scientific">Sphingobacterium multivorum</name>
    <dbReference type="NCBI Taxonomy" id="28454"/>
    <lineage>
        <taxon>Bacteria</taxon>
        <taxon>Pseudomonadati</taxon>
        <taxon>Bacteroidota</taxon>
        <taxon>Sphingobacteriia</taxon>
        <taxon>Sphingobacteriales</taxon>
        <taxon>Sphingobacteriaceae</taxon>
        <taxon>Sphingobacterium</taxon>
    </lineage>
</organism>
<protein>
    <recommendedName>
        <fullName evidence="5">Putative pre-16S rRNA nuclease</fullName>
        <ecNumber evidence="5">3.1.-.-</ecNumber>
    </recommendedName>
</protein>
<dbReference type="Proteomes" id="UP000251241">
    <property type="component" value="Unassembled WGS sequence"/>
</dbReference>
<sequence>MRLMAFDYGTKRIGVAVTDPMQIIATALTTVHPQDIWTYLADYLQTEQVETFVVGKPRQLDGTDSESAQHVVGFIRKLKKTYPTIAVAEIDERFTSKMASAAIAQSGKKKKDRQQKGLIDTVSATIILQSYMDSRNF</sequence>
<dbReference type="InterPro" id="IPR012337">
    <property type="entry name" value="RNaseH-like_sf"/>
</dbReference>
<dbReference type="GeneID" id="88833562"/>
<evidence type="ECO:0000313" key="8">
    <source>
        <dbReference type="EMBL" id="SPZ87636.1"/>
    </source>
</evidence>
<dbReference type="CDD" id="cd16964">
    <property type="entry name" value="YqgF"/>
    <property type="match status" value="1"/>
</dbReference>
<dbReference type="SMART" id="SM00732">
    <property type="entry name" value="YqgFc"/>
    <property type="match status" value="1"/>
</dbReference>
<dbReference type="Proteomes" id="UP000432350">
    <property type="component" value="Unassembled WGS sequence"/>
</dbReference>
<keyword evidence="12" id="KW-1185">Reference proteome</keyword>
<dbReference type="NCBIfam" id="TIGR00250">
    <property type="entry name" value="RNAse_H_YqgF"/>
    <property type="match status" value="1"/>
</dbReference>
<dbReference type="Gene3D" id="3.30.420.140">
    <property type="entry name" value="YqgF/RNase H-like domain"/>
    <property type="match status" value="1"/>
</dbReference>
<evidence type="ECO:0000313" key="11">
    <source>
        <dbReference type="Proteomes" id="UP000432350"/>
    </source>
</evidence>
<dbReference type="InterPro" id="IPR006641">
    <property type="entry name" value="YqgF/RNaseH-like_dom"/>
</dbReference>
<evidence type="ECO:0000256" key="5">
    <source>
        <dbReference type="HAMAP-Rule" id="MF_00651"/>
    </source>
</evidence>
<dbReference type="PANTHER" id="PTHR33317">
    <property type="entry name" value="POLYNUCLEOTIDYL TRANSFERASE, RIBONUCLEASE H-LIKE SUPERFAMILY PROTEIN"/>
    <property type="match status" value="1"/>
</dbReference>
<evidence type="ECO:0000313" key="9">
    <source>
        <dbReference type="EMBL" id="VXC69658.1"/>
    </source>
</evidence>
<evidence type="ECO:0000256" key="2">
    <source>
        <dbReference type="ARBA" id="ARBA00022517"/>
    </source>
</evidence>
<dbReference type="PANTHER" id="PTHR33317:SF4">
    <property type="entry name" value="POLYNUCLEOTIDYL TRANSFERASE, RIBONUCLEASE H-LIKE SUPERFAMILY PROTEIN"/>
    <property type="match status" value="1"/>
</dbReference>
<evidence type="ECO:0000313" key="10">
    <source>
        <dbReference type="Proteomes" id="UP000251241"/>
    </source>
</evidence>
<dbReference type="EMBL" id="UAUU01000009">
    <property type="protein sequence ID" value="SPZ87636.1"/>
    <property type="molecule type" value="Genomic_DNA"/>
</dbReference>
<evidence type="ECO:0000256" key="4">
    <source>
        <dbReference type="ARBA" id="ARBA00022801"/>
    </source>
</evidence>
<comment type="function">
    <text evidence="5">Could be a nuclease involved in processing of the 5'-end of pre-16S rRNA.</text>
</comment>
<keyword evidence="1 5" id="KW-0963">Cytoplasm</keyword>
<dbReference type="HAMAP" id="MF_00651">
    <property type="entry name" value="Nuclease_YqgF"/>
    <property type="match status" value="1"/>
</dbReference>
<dbReference type="EC" id="3.1.-.-" evidence="5"/>
<reference evidence="9 11" key="2">
    <citation type="submission" date="2019-10" db="EMBL/GenBank/DDBJ databases">
        <authorList>
            <person name="Karimi E."/>
        </authorList>
    </citation>
    <scope>NUCLEOTIDE SEQUENCE [LARGE SCALE GENOMIC DNA]</scope>
    <source>
        <strain evidence="9">Sphingobacterium sp. 8BC</strain>
    </source>
</reference>
<gene>
    <name evidence="8" type="primary">yrrK</name>
    <name evidence="7" type="synonym">ruvX</name>
    <name evidence="7" type="ORF">I6I98_25440</name>
    <name evidence="8" type="ORF">NCTC11343_03032</name>
    <name evidence="9" type="ORF">SPHINGO8BC_150528</name>
</gene>
<evidence type="ECO:0000256" key="3">
    <source>
        <dbReference type="ARBA" id="ARBA00022722"/>
    </source>
</evidence>
<name>A0A2X2J715_SPHMU</name>
<dbReference type="EMBL" id="CABWMV010000007">
    <property type="protein sequence ID" value="VXC69658.1"/>
    <property type="molecule type" value="Genomic_DNA"/>
</dbReference>
<comment type="similarity">
    <text evidence="5">Belongs to the YqgF HJR family.</text>
</comment>
<dbReference type="GO" id="GO:0016788">
    <property type="term" value="F:hydrolase activity, acting on ester bonds"/>
    <property type="evidence" value="ECO:0007669"/>
    <property type="project" value="UniProtKB-UniRule"/>
</dbReference>
<feature type="domain" description="YqgF/RNase H-like" evidence="6">
    <location>
        <begin position="1"/>
        <end position="99"/>
    </location>
</feature>
<comment type="subcellular location">
    <subcellularLocation>
        <location evidence="5">Cytoplasm</location>
    </subcellularLocation>
</comment>
<dbReference type="Pfam" id="PF03652">
    <property type="entry name" value="RuvX"/>
    <property type="match status" value="1"/>
</dbReference>
<keyword evidence="3 5" id="KW-0540">Nuclease</keyword>
<evidence type="ECO:0000313" key="12">
    <source>
        <dbReference type="Proteomes" id="UP000595498"/>
    </source>
</evidence>
<reference evidence="8 10" key="1">
    <citation type="submission" date="2018-06" db="EMBL/GenBank/DDBJ databases">
        <authorList>
            <consortium name="Pathogen Informatics"/>
            <person name="Doyle S."/>
        </authorList>
    </citation>
    <scope>NUCLEOTIDE SEQUENCE [LARGE SCALE GENOMIC DNA]</scope>
    <source>
        <strain evidence="8 10">NCTC11343</strain>
    </source>
</reference>
<evidence type="ECO:0000259" key="6">
    <source>
        <dbReference type="SMART" id="SM00732"/>
    </source>
</evidence>
<keyword evidence="4 5" id="KW-0378">Hydrolase</keyword>